<evidence type="ECO:0000313" key="1">
    <source>
        <dbReference type="EMBL" id="AWW29688.1"/>
    </source>
</evidence>
<proteinExistence type="predicted"/>
<dbReference type="OrthoDB" id="840060at2"/>
<dbReference type="KEGG" id="est:DN752_05880"/>
<dbReference type="AlphaFoldDB" id="A0A2Z4IGT6"/>
<organism evidence="1 2">
    <name type="scientific">Echinicola strongylocentroti</name>
    <dbReference type="NCBI Taxonomy" id="1795355"/>
    <lineage>
        <taxon>Bacteria</taxon>
        <taxon>Pseudomonadati</taxon>
        <taxon>Bacteroidota</taxon>
        <taxon>Cytophagia</taxon>
        <taxon>Cytophagales</taxon>
        <taxon>Cyclobacteriaceae</taxon>
        <taxon>Echinicola</taxon>
    </lineage>
</organism>
<dbReference type="EMBL" id="CP030041">
    <property type="protein sequence ID" value="AWW29688.1"/>
    <property type="molecule type" value="Genomic_DNA"/>
</dbReference>
<keyword evidence="2" id="KW-1185">Reference proteome</keyword>
<dbReference type="RefSeq" id="WP_112783086.1">
    <property type="nucleotide sequence ID" value="NZ_CP030041.1"/>
</dbReference>
<protein>
    <submittedName>
        <fullName evidence="1">Uncharacterized protein</fullName>
    </submittedName>
</protein>
<sequence>MKTSYLDYYKLILEKVRFDDRLWKKEYQKALGILNEQEANELRNWALESNMLREPLMKKEREKPALYNRHRGYITRKLNSEKAVH</sequence>
<accession>A0A2Z4IGT6</accession>
<gene>
    <name evidence="1" type="ORF">DN752_05880</name>
</gene>
<evidence type="ECO:0000313" key="2">
    <source>
        <dbReference type="Proteomes" id="UP000248688"/>
    </source>
</evidence>
<name>A0A2Z4IGT6_9BACT</name>
<reference evidence="1 2" key="1">
    <citation type="submission" date="2018-06" db="EMBL/GenBank/DDBJ databases">
        <title>Echinicola strongylocentroti sp. nov., isolated from a sea urchin Strongylocentrotus intermedius.</title>
        <authorList>
            <person name="Bae S.S."/>
        </authorList>
    </citation>
    <scope>NUCLEOTIDE SEQUENCE [LARGE SCALE GENOMIC DNA]</scope>
    <source>
        <strain evidence="1 2">MEBiC08714</strain>
    </source>
</reference>
<dbReference type="Proteomes" id="UP000248688">
    <property type="component" value="Chromosome"/>
</dbReference>